<evidence type="ECO:0000256" key="4">
    <source>
        <dbReference type="ARBA" id="ARBA00022729"/>
    </source>
</evidence>
<keyword evidence="8" id="KW-1185">Reference proteome</keyword>
<dbReference type="InterPro" id="IPR050957">
    <property type="entry name" value="BMP_lipoprotein"/>
</dbReference>
<dbReference type="Gene3D" id="3.40.50.2300">
    <property type="match status" value="2"/>
</dbReference>
<dbReference type="PANTHER" id="PTHR34296">
    <property type="entry name" value="TRANSCRIPTIONAL ACTIVATOR PROTEIN MED"/>
    <property type="match status" value="1"/>
</dbReference>
<dbReference type="GO" id="GO:0005886">
    <property type="term" value="C:plasma membrane"/>
    <property type="evidence" value="ECO:0007669"/>
    <property type="project" value="UniProtKB-SubCell"/>
</dbReference>
<dbReference type="PROSITE" id="PS51257">
    <property type="entry name" value="PROKAR_LIPOPROTEIN"/>
    <property type="match status" value="1"/>
</dbReference>
<evidence type="ECO:0000313" key="8">
    <source>
        <dbReference type="Proteomes" id="UP000204221"/>
    </source>
</evidence>
<accession>A0A221WA12</accession>
<comment type="subcellular location">
    <subcellularLocation>
        <location evidence="1">Cell membrane</location>
        <topology evidence="1">Lipid-anchor</topology>
    </subcellularLocation>
</comment>
<dbReference type="AlphaFoldDB" id="A0A221WA12"/>
<reference evidence="7 8" key="1">
    <citation type="submission" date="2017-07" db="EMBL/GenBank/DDBJ databases">
        <title>Complete genome sequence of Actinoalloteichus hoggarensis DSM 45943, type strain of Actinoalloteichus hoggarensis.</title>
        <authorList>
            <person name="Ruckert C."/>
            <person name="Nouioui I."/>
            <person name="Willmese J."/>
            <person name="van Wezel G."/>
            <person name="Klenk H.-P."/>
            <person name="Kalinowski J."/>
            <person name="Zotchev S.B."/>
        </authorList>
    </citation>
    <scope>NUCLEOTIDE SEQUENCE [LARGE SCALE GENOMIC DNA]</scope>
    <source>
        <strain evidence="7 8">DSM 45943</strain>
    </source>
</reference>
<evidence type="ECO:0000256" key="1">
    <source>
        <dbReference type="ARBA" id="ARBA00004193"/>
    </source>
</evidence>
<dbReference type="PANTHER" id="PTHR34296:SF2">
    <property type="entry name" value="ABC TRANSPORTER GUANOSINE-BINDING PROTEIN NUPN"/>
    <property type="match status" value="1"/>
</dbReference>
<keyword evidence="4" id="KW-0732">Signal</keyword>
<keyword evidence="3" id="KW-1003">Cell membrane</keyword>
<dbReference type="EMBL" id="CP022521">
    <property type="protein sequence ID" value="ASO22675.1"/>
    <property type="molecule type" value="Genomic_DNA"/>
</dbReference>
<dbReference type="OrthoDB" id="9784230at2"/>
<dbReference type="Pfam" id="PF02608">
    <property type="entry name" value="Bmp"/>
    <property type="match status" value="1"/>
</dbReference>
<evidence type="ECO:0000256" key="2">
    <source>
        <dbReference type="ARBA" id="ARBA00008610"/>
    </source>
</evidence>
<keyword evidence="5" id="KW-0472">Membrane</keyword>
<dbReference type="KEGG" id="ahg:AHOG_25350"/>
<organism evidence="7 8">
    <name type="scientific">Actinoalloteichus hoggarensis</name>
    <dbReference type="NCBI Taxonomy" id="1470176"/>
    <lineage>
        <taxon>Bacteria</taxon>
        <taxon>Bacillati</taxon>
        <taxon>Actinomycetota</taxon>
        <taxon>Actinomycetes</taxon>
        <taxon>Pseudonocardiales</taxon>
        <taxon>Pseudonocardiaceae</taxon>
        <taxon>Actinoalloteichus</taxon>
    </lineage>
</organism>
<proteinExistence type="inferred from homology"/>
<gene>
    <name evidence="7" type="primary">tmpC2</name>
    <name evidence="7" type="ORF">AHOG_25350</name>
</gene>
<dbReference type="InterPro" id="IPR003760">
    <property type="entry name" value="PnrA-like"/>
</dbReference>
<dbReference type="InterPro" id="IPR028082">
    <property type="entry name" value="Peripla_BP_I"/>
</dbReference>
<evidence type="ECO:0000256" key="5">
    <source>
        <dbReference type="ARBA" id="ARBA00023136"/>
    </source>
</evidence>
<evidence type="ECO:0000256" key="6">
    <source>
        <dbReference type="ARBA" id="ARBA00023288"/>
    </source>
</evidence>
<dbReference type="SUPFAM" id="SSF53822">
    <property type="entry name" value="Periplasmic binding protein-like I"/>
    <property type="match status" value="1"/>
</dbReference>
<name>A0A221WA12_9PSEU</name>
<dbReference type="Proteomes" id="UP000204221">
    <property type="component" value="Chromosome"/>
</dbReference>
<keyword evidence="6 7" id="KW-0449">Lipoprotein</keyword>
<protein>
    <submittedName>
        <fullName evidence="7">Membrane lipoprotein TmpC</fullName>
    </submittedName>
</protein>
<evidence type="ECO:0000256" key="3">
    <source>
        <dbReference type="ARBA" id="ARBA00022475"/>
    </source>
</evidence>
<dbReference type="RefSeq" id="WP_093943579.1">
    <property type="nucleotide sequence ID" value="NZ_CP022521.1"/>
</dbReference>
<comment type="similarity">
    <text evidence="2">Belongs to the BMP lipoprotein family.</text>
</comment>
<sequence>MRRPRGAAIAAIALTGALALAGCARDSSSGGGDGGGDSAAGAGGCELAEAPVADAAVEPSEVPIEDVDASDLRVGLAYDIGGRGDASFNDAAAAGLDRAVEELGVSPDNIRELTAGANESEDAKQTRLRQLAEDGFDPIIGVGFAYAESFNVVAAEFPDVEFALVDAPADPENVTALLFAEHEGSFLAGVAAAYESENCHVGFVGGVENPLIQKFEAGFLAGAQAAAPDITIENTYLTSGSDITGFQDAARGNEAALGQIEAGADVIYHASGASGQGVFEAAFSQDVKAIGVDSDQYNQEIVGEAHEVIVTSMLKRVDVAVFDFLAAVAQDDLSVMPANFDLSVDGVGYSTSGDLLDAETIEALEGYRSEIISGAIEVPDTPTGN</sequence>
<evidence type="ECO:0000313" key="7">
    <source>
        <dbReference type="EMBL" id="ASO22675.1"/>
    </source>
</evidence>
<dbReference type="CDD" id="cd06354">
    <property type="entry name" value="PBP1_PrnA-like"/>
    <property type="match status" value="1"/>
</dbReference>